<gene>
    <name evidence="11" type="ORF">LRS13_13720</name>
</gene>
<protein>
    <submittedName>
        <fullName evidence="11">Iron-containing alcohol dehydrogenase</fullName>
        <ecNumber evidence="11">1.1.1.1</ecNumber>
    </submittedName>
</protein>
<keyword evidence="6" id="KW-0520">NAD</keyword>
<evidence type="ECO:0000256" key="4">
    <source>
        <dbReference type="ARBA" id="ARBA00022857"/>
    </source>
</evidence>
<dbReference type="PANTHER" id="PTHR11496">
    <property type="entry name" value="ALCOHOL DEHYDROGENASE"/>
    <property type="match status" value="1"/>
</dbReference>
<keyword evidence="3" id="KW-0479">Metal-binding</keyword>
<evidence type="ECO:0000259" key="10">
    <source>
        <dbReference type="Pfam" id="PF25137"/>
    </source>
</evidence>
<evidence type="ECO:0000256" key="5">
    <source>
        <dbReference type="ARBA" id="ARBA00023002"/>
    </source>
</evidence>
<sequence>MQAFTWRDGDRTVRFGRGVVADAQGLLGAGFTLLTTPRAESAARAVASAAAVTRHVPAGRVDEVAALLLADLEDVAIADDRPLVALGGGRVVDVAKAVAAARGGLRVAAVPTTLSAAEMTLSHRHATGVDPTTPRVRPSLVVNDPALSASQPARDLAGSAANALAHAIEATATVGASPVPTLVAQEAARRLAEGFGATELDRDALALGALLSGYALDAAGIGLHHVLAQTLVRASGLPHGTVNAALLPHTLVALDRRGLVDAATYREFAEELRARAEARSLRALGVHPDVLETSVAVALRRSELERTPPAPTADEIRAIYRAAW</sequence>
<evidence type="ECO:0000256" key="9">
    <source>
        <dbReference type="ARBA" id="ARBA00023264"/>
    </source>
</evidence>
<keyword evidence="2" id="KW-0444">Lipid biosynthesis</keyword>
<keyword evidence="1" id="KW-0963">Cytoplasm</keyword>
<evidence type="ECO:0000256" key="7">
    <source>
        <dbReference type="ARBA" id="ARBA00023098"/>
    </source>
</evidence>
<proteinExistence type="predicted"/>
<dbReference type="Pfam" id="PF13685">
    <property type="entry name" value="Fe-ADH_2"/>
    <property type="match status" value="1"/>
</dbReference>
<keyword evidence="4" id="KW-0521">NADP</keyword>
<dbReference type="InterPro" id="IPR056798">
    <property type="entry name" value="ADH_Fe_C"/>
</dbReference>
<dbReference type="Proteomes" id="UP001058860">
    <property type="component" value="Chromosome"/>
</dbReference>
<dbReference type="GO" id="GO:0004022">
    <property type="term" value="F:alcohol dehydrogenase (NAD+) activity"/>
    <property type="evidence" value="ECO:0007669"/>
    <property type="project" value="UniProtKB-EC"/>
</dbReference>
<evidence type="ECO:0000313" key="11">
    <source>
        <dbReference type="EMBL" id="UUY01782.1"/>
    </source>
</evidence>
<dbReference type="EMBL" id="CP088295">
    <property type="protein sequence ID" value="UUY01782.1"/>
    <property type="molecule type" value="Genomic_DNA"/>
</dbReference>
<accession>A0ABY5PB76</accession>
<dbReference type="Gene3D" id="3.40.50.1970">
    <property type="match status" value="1"/>
</dbReference>
<evidence type="ECO:0000256" key="3">
    <source>
        <dbReference type="ARBA" id="ARBA00022723"/>
    </source>
</evidence>
<organism evidence="11 12">
    <name type="scientific">Svornostia abyssi</name>
    <dbReference type="NCBI Taxonomy" id="2898438"/>
    <lineage>
        <taxon>Bacteria</taxon>
        <taxon>Bacillati</taxon>
        <taxon>Actinomycetota</taxon>
        <taxon>Thermoleophilia</taxon>
        <taxon>Solirubrobacterales</taxon>
        <taxon>Baekduiaceae</taxon>
        <taxon>Svornostia</taxon>
    </lineage>
</organism>
<keyword evidence="5 11" id="KW-0560">Oxidoreductase</keyword>
<evidence type="ECO:0000313" key="12">
    <source>
        <dbReference type="Proteomes" id="UP001058860"/>
    </source>
</evidence>
<name>A0ABY5PB76_9ACTN</name>
<dbReference type="PANTHER" id="PTHR11496:SF83">
    <property type="entry name" value="HYDROXYACID-OXOACID TRANSHYDROGENASE, MITOCHONDRIAL"/>
    <property type="match status" value="1"/>
</dbReference>
<evidence type="ECO:0000256" key="2">
    <source>
        <dbReference type="ARBA" id="ARBA00022516"/>
    </source>
</evidence>
<dbReference type="RefSeq" id="WP_353862331.1">
    <property type="nucleotide sequence ID" value="NZ_CP088295.1"/>
</dbReference>
<dbReference type="Gene3D" id="1.20.1090.10">
    <property type="entry name" value="Dehydroquinate synthase-like - alpha domain"/>
    <property type="match status" value="1"/>
</dbReference>
<evidence type="ECO:0000256" key="8">
    <source>
        <dbReference type="ARBA" id="ARBA00023209"/>
    </source>
</evidence>
<keyword evidence="9" id="KW-1208">Phospholipid metabolism</keyword>
<dbReference type="InterPro" id="IPR039697">
    <property type="entry name" value="Alcohol_dehydrogenase_Fe"/>
</dbReference>
<feature type="domain" description="Fe-containing alcohol dehydrogenase-like C-terminal" evidence="10">
    <location>
        <begin position="159"/>
        <end position="267"/>
    </location>
</feature>
<dbReference type="SUPFAM" id="SSF56796">
    <property type="entry name" value="Dehydroquinate synthase-like"/>
    <property type="match status" value="1"/>
</dbReference>
<dbReference type="EC" id="1.1.1.1" evidence="11"/>
<keyword evidence="12" id="KW-1185">Reference proteome</keyword>
<dbReference type="Pfam" id="PF25137">
    <property type="entry name" value="ADH_Fe_C"/>
    <property type="match status" value="1"/>
</dbReference>
<keyword evidence="7" id="KW-0443">Lipid metabolism</keyword>
<keyword evidence="8" id="KW-0594">Phospholipid biosynthesis</keyword>
<reference evidence="12" key="1">
    <citation type="submission" date="2021-11" db="EMBL/GenBank/DDBJ databases">
        <title>Cultivation dependent microbiological survey of springs from the worlds oldest radium mine currently devoted to the extraction of radon-saturated water.</title>
        <authorList>
            <person name="Kapinusova G."/>
            <person name="Smrhova T."/>
            <person name="Strejcek M."/>
            <person name="Suman J."/>
            <person name="Jani K."/>
            <person name="Pajer P."/>
            <person name="Uhlik O."/>
        </authorList>
    </citation>
    <scope>NUCLEOTIDE SEQUENCE [LARGE SCALE GENOMIC DNA]</scope>
    <source>
        <strain evidence="12">J379</strain>
    </source>
</reference>
<dbReference type="InterPro" id="IPR032837">
    <property type="entry name" value="G1PDH"/>
</dbReference>
<evidence type="ECO:0000256" key="1">
    <source>
        <dbReference type="ARBA" id="ARBA00022490"/>
    </source>
</evidence>
<evidence type="ECO:0000256" key="6">
    <source>
        <dbReference type="ARBA" id="ARBA00023027"/>
    </source>
</evidence>